<reference evidence="11" key="1">
    <citation type="submission" date="2019-06" db="EMBL/GenBank/DDBJ databases">
        <title>G10K-VGP Goodes thornscrub tortoise genome, primary haplotype.</title>
        <authorList>
            <person name="Murphy B."/>
            <person name="Edwards T."/>
            <person name="Rhie A."/>
            <person name="Koren S."/>
            <person name="Phillippy A."/>
            <person name="Fedrigo O."/>
            <person name="Haase B."/>
            <person name="Mountcastle J."/>
            <person name="Lewin H."/>
            <person name="Damas J."/>
            <person name="Howe K."/>
            <person name="Formenti G."/>
            <person name="Myers G."/>
            <person name="Durbin R."/>
            <person name="Jarvis E.D."/>
        </authorList>
    </citation>
    <scope>NUCLEOTIDE SEQUENCE [LARGE SCALE GENOMIC DNA]</scope>
</reference>
<dbReference type="PRINTS" id="PR01407">
    <property type="entry name" value="BUTYPHLNCDUF"/>
</dbReference>
<dbReference type="SMART" id="SM00184">
    <property type="entry name" value="RING"/>
    <property type="match status" value="1"/>
</dbReference>
<dbReference type="Ensembl" id="ENSGEVT00005028995.1">
    <property type="protein sequence ID" value="ENSGEVP00005027570.1"/>
    <property type="gene ID" value="ENSGEVG00005019450.1"/>
</dbReference>
<dbReference type="GeneTree" id="ENSGT00940000162951"/>
<dbReference type="PROSITE" id="PS50089">
    <property type="entry name" value="ZF_RING_2"/>
    <property type="match status" value="1"/>
</dbReference>
<dbReference type="Gene3D" id="3.30.160.60">
    <property type="entry name" value="Classic Zinc Finger"/>
    <property type="match status" value="1"/>
</dbReference>
<dbReference type="Gene3D" id="4.10.830.40">
    <property type="match status" value="1"/>
</dbReference>
<dbReference type="AlphaFoldDB" id="A0A8C5F1X6"/>
<keyword evidence="1" id="KW-0399">Innate immunity</keyword>
<feature type="region of interest" description="Disordered" evidence="7">
    <location>
        <begin position="1"/>
        <end position="58"/>
    </location>
</feature>
<evidence type="ECO:0000256" key="1">
    <source>
        <dbReference type="ARBA" id="ARBA00022588"/>
    </source>
</evidence>
<evidence type="ECO:0000256" key="6">
    <source>
        <dbReference type="PROSITE-ProRule" id="PRU00024"/>
    </source>
</evidence>
<protein>
    <recommendedName>
        <fullName evidence="13">E3 ubiquitin/ISG15 ligase TRIM25-like</fullName>
    </recommendedName>
</protein>
<dbReference type="SMART" id="SM00449">
    <property type="entry name" value="SPRY"/>
    <property type="match status" value="1"/>
</dbReference>
<feature type="domain" description="B30.2/SPRY" evidence="10">
    <location>
        <begin position="451"/>
        <end position="646"/>
    </location>
</feature>
<dbReference type="PROSITE" id="PS50188">
    <property type="entry name" value="B302_SPRY"/>
    <property type="match status" value="1"/>
</dbReference>
<evidence type="ECO:0008006" key="13">
    <source>
        <dbReference type="Google" id="ProtNLM"/>
    </source>
</evidence>
<dbReference type="SMART" id="SM00336">
    <property type="entry name" value="BBOX"/>
    <property type="match status" value="1"/>
</dbReference>
<dbReference type="InterPro" id="IPR000315">
    <property type="entry name" value="Znf_B-box"/>
</dbReference>
<dbReference type="InterPro" id="IPR003877">
    <property type="entry name" value="SPRY_dom"/>
</dbReference>
<evidence type="ECO:0000256" key="5">
    <source>
        <dbReference type="ARBA" id="ARBA00022859"/>
    </source>
</evidence>
<evidence type="ECO:0000256" key="3">
    <source>
        <dbReference type="ARBA" id="ARBA00022771"/>
    </source>
</evidence>
<keyword evidence="5" id="KW-0391">Immunity</keyword>
<evidence type="ECO:0000259" key="9">
    <source>
        <dbReference type="PROSITE" id="PS50119"/>
    </source>
</evidence>
<organism evidence="11 12">
    <name type="scientific">Gopherus evgoodei</name>
    <name type="common">Goodes thornscrub tortoise</name>
    <dbReference type="NCBI Taxonomy" id="1825980"/>
    <lineage>
        <taxon>Eukaryota</taxon>
        <taxon>Metazoa</taxon>
        <taxon>Chordata</taxon>
        <taxon>Craniata</taxon>
        <taxon>Vertebrata</taxon>
        <taxon>Euteleostomi</taxon>
        <taxon>Archelosauria</taxon>
        <taxon>Testudinata</taxon>
        <taxon>Testudines</taxon>
        <taxon>Cryptodira</taxon>
        <taxon>Durocryptodira</taxon>
        <taxon>Testudinoidea</taxon>
        <taxon>Testudinidae</taxon>
        <taxon>Gopherus</taxon>
    </lineage>
</organism>
<name>A0A8C5F1X6_9SAUR</name>
<evidence type="ECO:0000256" key="2">
    <source>
        <dbReference type="ARBA" id="ARBA00022723"/>
    </source>
</evidence>
<evidence type="ECO:0000259" key="10">
    <source>
        <dbReference type="PROSITE" id="PS50188"/>
    </source>
</evidence>
<dbReference type="Pfam" id="PF00622">
    <property type="entry name" value="SPRY"/>
    <property type="match status" value="1"/>
</dbReference>
<dbReference type="GO" id="GO:0008270">
    <property type="term" value="F:zinc ion binding"/>
    <property type="evidence" value="ECO:0007669"/>
    <property type="project" value="UniProtKB-KW"/>
</dbReference>
<reference evidence="11" key="2">
    <citation type="submission" date="2025-08" db="UniProtKB">
        <authorList>
            <consortium name="Ensembl"/>
        </authorList>
    </citation>
    <scope>IDENTIFICATION</scope>
</reference>
<evidence type="ECO:0000313" key="12">
    <source>
        <dbReference type="Proteomes" id="UP000694390"/>
    </source>
</evidence>
<dbReference type="CDD" id="cd19769">
    <property type="entry name" value="Bbox2_TRIM16-like"/>
    <property type="match status" value="1"/>
</dbReference>
<dbReference type="Pfam" id="PF25600">
    <property type="entry name" value="TRIM_CC"/>
    <property type="match status" value="1"/>
</dbReference>
<feature type="compositionally biased region" description="Basic and acidic residues" evidence="7">
    <location>
        <begin position="47"/>
        <end position="58"/>
    </location>
</feature>
<dbReference type="InterPro" id="IPR013083">
    <property type="entry name" value="Znf_RING/FYVE/PHD"/>
</dbReference>
<dbReference type="PROSITE" id="PS50119">
    <property type="entry name" value="ZF_BBOX"/>
    <property type="match status" value="1"/>
</dbReference>
<dbReference type="Gene3D" id="3.30.40.10">
    <property type="entry name" value="Zinc/RING finger domain, C3HC4 (zinc finger)"/>
    <property type="match status" value="1"/>
</dbReference>
<evidence type="ECO:0000313" key="11">
    <source>
        <dbReference type="Ensembl" id="ENSGEVP00005027570.1"/>
    </source>
</evidence>
<keyword evidence="2" id="KW-0479">Metal-binding</keyword>
<dbReference type="InterPro" id="IPR001870">
    <property type="entry name" value="B30.2/SPRY"/>
</dbReference>
<dbReference type="InterPro" id="IPR027370">
    <property type="entry name" value="Znf-RING_euk"/>
</dbReference>
<reference evidence="11" key="3">
    <citation type="submission" date="2025-09" db="UniProtKB">
        <authorList>
            <consortium name="Ensembl"/>
        </authorList>
    </citation>
    <scope>IDENTIFICATION</scope>
</reference>
<dbReference type="InterPro" id="IPR017907">
    <property type="entry name" value="Znf_RING_CS"/>
</dbReference>
<dbReference type="PANTHER" id="PTHR25465:SF41">
    <property type="entry name" value="E3 UBIQUITIN-PROTEIN LIGASE RNF135"/>
    <property type="match status" value="1"/>
</dbReference>
<dbReference type="InterPro" id="IPR058030">
    <property type="entry name" value="TRIM8/14/16/25/29/45/65_CC"/>
</dbReference>
<dbReference type="SUPFAM" id="SSF49899">
    <property type="entry name" value="Concanavalin A-like lectins/glucanases"/>
    <property type="match status" value="1"/>
</dbReference>
<keyword evidence="12" id="KW-1185">Reference proteome</keyword>
<dbReference type="GO" id="GO:0045087">
    <property type="term" value="P:innate immune response"/>
    <property type="evidence" value="ECO:0007669"/>
    <property type="project" value="UniProtKB-KW"/>
</dbReference>
<dbReference type="Pfam" id="PF00643">
    <property type="entry name" value="zf-B_box"/>
    <property type="match status" value="1"/>
</dbReference>
<dbReference type="InterPro" id="IPR003879">
    <property type="entry name" value="Butyrophylin_SPRY"/>
</dbReference>
<dbReference type="OrthoDB" id="6105938at2759"/>
<dbReference type="Proteomes" id="UP000694390">
    <property type="component" value="Chromosome 15"/>
</dbReference>
<evidence type="ECO:0000256" key="4">
    <source>
        <dbReference type="ARBA" id="ARBA00022833"/>
    </source>
</evidence>
<dbReference type="PANTHER" id="PTHR25465">
    <property type="entry name" value="B-BOX DOMAIN CONTAINING"/>
    <property type="match status" value="1"/>
</dbReference>
<dbReference type="InterPro" id="IPR001841">
    <property type="entry name" value="Znf_RING"/>
</dbReference>
<keyword evidence="4" id="KW-0862">Zinc</keyword>
<dbReference type="CDD" id="cd13737">
    <property type="entry name" value="SPRY_PRY_TRIM25-like"/>
    <property type="match status" value="1"/>
</dbReference>
<dbReference type="Pfam" id="PF13445">
    <property type="entry name" value="zf-RING_UBOX"/>
    <property type="match status" value="1"/>
</dbReference>
<feature type="domain" description="B box-type" evidence="9">
    <location>
        <begin position="233"/>
        <end position="273"/>
    </location>
</feature>
<proteinExistence type="predicted"/>
<dbReference type="InterPro" id="IPR043136">
    <property type="entry name" value="B30.2/SPRY_sf"/>
</dbReference>
<dbReference type="InterPro" id="IPR051051">
    <property type="entry name" value="E3_ubiq-ligase_TRIM/RNF"/>
</dbReference>
<dbReference type="Gene3D" id="2.60.120.920">
    <property type="match status" value="1"/>
</dbReference>
<evidence type="ECO:0000259" key="8">
    <source>
        <dbReference type="PROSITE" id="PS50089"/>
    </source>
</evidence>
<gene>
    <name evidence="11" type="primary">LOC115635735</name>
</gene>
<dbReference type="SUPFAM" id="SSF57845">
    <property type="entry name" value="B-box zinc-binding domain"/>
    <property type="match status" value="1"/>
</dbReference>
<keyword evidence="3 6" id="KW-0863">Zinc-finger</keyword>
<dbReference type="SUPFAM" id="SSF57850">
    <property type="entry name" value="RING/U-box"/>
    <property type="match status" value="1"/>
</dbReference>
<dbReference type="PROSITE" id="PS00518">
    <property type="entry name" value="ZF_RING_1"/>
    <property type="match status" value="1"/>
</dbReference>
<accession>A0A8C5F1X6</accession>
<feature type="domain" description="RING-type" evidence="8">
    <location>
        <begin position="99"/>
        <end position="143"/>
    </location>
</feature>
<dbReference type="InterPro" id="IPR013320">
    <property type="entry name" value="ConA-like_dom_sf"/>
</dbReference>
<sequence>MACRGRCSAGRQEGGRQAAFGGMPAEGPLVPRLRWTSAGTPAGGPPEPRDRQPAERPPRHAAMLGAAKCLEPLLSVDVLSASVTMSNTNFFFLEDNIVCPICLEVFTDPVTTACGHNFCMDCLQDYWDHQAVIGECPYCPQCREPFSSRPRLRKNISLGEIAEKFTQEEARATAKLPLAGPNDIPCDLCSPRKVKSIKSCLQCMASLCENHTQLHYEDKTFRNHQLLEPLGDLKSRLCQKHHKLQELYCRTEGGLVCYTCIREEHKNHDAIPLQEERARKAVEAKRVQANVENQILMMASDSHKHKGRVIYLMKVVKNSRDEVNQSFVEIIKEIKRMQVKVLEFLDKEERAALVQLGNSIQQKQGKLADLNRQNLWLTDLLDNASDQQFLQEFPKLKKLGACTEPVVSLKCEESSSFVSLKQTLGDLKAQLSMVGLCFINKILTKGITMQLYEVIPAYMDRKSLLKYYCNLNFDPNTASEELLLFKETHSVLNMGILMESFFGSCQGFNHWPQVLCTRSLCEGCHYWEVEVSDSWVCLGATYSYMHKTGKSCIFYLIGRNNTSWCLEWDSLKFSVWHNNIQTVVKGSYYKTIGVFLDYAAGSLTFYGVTNTMNLIYRFLTTFTEPLYPAVMVSSGGSITLKQHPLP</sequence>
<evidence type="ECO:0000256" key="7">
    <source>
        <dbReference type="SAM" id="MobiDB-lite"/>
    </source>
</evidence>